<reference evidence="4" key="1">
    <citation type="journal article" date="2019" name="Int. J. Syst. Evol. Microbiol.">
        <title>The Global Catalogue of Microorganisms (GCM) 10K type strain sequencing project: providing services to taxonomists for standard genome sequencing and annotation.</title>
        <authorList>
            <consortium name="The Broad Institute Genomics Platform"/>
            <consortium name="The Broad Institute Genome Sequencing Center for Infectious Disease"/>
            <person name="Wu L."/>
            <person name="Ma J."/>
        </authorList>
    </citation>
    <scope>NUCLEOTIDE SEQUENCE [LARGE SCALE GENOMIC DNA]</scope>
    <source>
        <strain evidence="4">JCM 4816</strain>
    </source>
</reference>
<evidence type="ECO:0000256" key="1">
    <source>
        <dbReference type="ARBA" id="ARBA00022801"/>
    </source>
</evidence>
<evidence type="ECO:0000313" key="4">
    <source>
        <dbReference type="Proteomes" id="UP001596174"/>
    </source>
</evidence>
<dbReference type="InterPro" id="IPR005754">
    <property type="entry name" value="Sortase"/>
</dbReference>
<dbReference type="NCBIfam" id="NF033748">
    <property type="entry name" value="class_F_sortase"/>
    <property type="match status" value="1"/>
</dbReference>
<dbReference type="CDD" id="cd05829">
    <property type="entry name" value="Sortase_F"/>
    <property type="match status" value="1"/>
</dbReference>
<feature type="region of interest" description="Disordered" evidence="2">
    <location>
        <begin position="49"/>
        <end position="76"/>
    </location>
</feature>
<dbReference type="SUPFAM" id="SSF63817">
    <property type="entry name" value="Sortase"/>
    <property type="match status" value="1"/>
</dbReference>
<keyword evidence="4" id="KW-1185">Reference proteome</keyword>
<accession>A0ABW1G417</accession>
<dbReference type="InterPro" id="IPR023365">
    <property type="entry name" value="Sortase_dom-sf"/>
</dbReference>
<dbReference type="RefSeq" id="WP_380584750.1">
    <property type="nucleotide sequence ID" value="NZ_JBHSQJ010000075.1"/>
</dbReference>
<organism evidence="3 4">
    <name type="scientific">Streptacidiphilus monticola</name>
    <dbReference type="NCBI Taxonomy" id="2161674"/>
    <lineage>
        <taxon>Bacteria</taxon>
        <taxon>Bacillati</taxon>
        <taxon>Actinomycetota</taxon>
        <taxon>Actinomycetes</taxon>
        <taxon>Kitasatosporales</taxon>
        <taxon>Streptomycetaceae</taxon>
        <taxon>Streptacidiphilus</taxon>
    </lineage>
</organism>
<protein>
    <submittedName>
        <fullName evidence="3">Class F sortase</fullName>
    </submittedName>
</protein>
<proteinExistence type="predicted"/>
<dbReference type="Gene3D" id="2.40.260.10">
    <property type="entry name" value="Sortase"/>
    <property type="match status" value="1"/>
</dbReference>
<dbReference type="Pfam" id="PF04203">
    <property type="entry name" value="Sortase"/>
    <property type="match status" value="1"/>
</dbReference>
<keyword evidence="1" id="KW-0378">Hydrolase</keyword>
<sequence length="235" mass="24277">MHSEPQPSSAGAARTRTRPVLGRRGRVVRAVIAALALVAGWQMFTDGTHGSAPPQPAAVDGIQATGSPRAGASAAVAPGLPPSPPTRIVIPAIQVNAPIIAVGLDASSHLLPPPEDNRNLAGWYKNGPTPGSSGNAVIDGHVDTMQGPAVFWGLGALHKGNIVQVQRADRTTAVFTIDAIEVYSSSDFPSARVYGPTTRPELRLITCGGGYTKKTGYLGNVVVFAHLTGSLRPTS</sequence>
<gene>
    <name evidence="3" type="ORF">ACFP3V_18385</name>
</gene>
<evidence type="ECO:0000256" key="2">
    <source>
        <dbReference type="SAM" id="MobiDB-lite"/>
    </source>
</evidence>
<dbReference type="EMBL" id="JBHSQJ010000075">
    <property type="protein sequence ID" value="MFC5909178.1"/>
    <property type="molecule type" value="Genomic_DNA"/>
</dbReference>
<comment type="caution">
    <text evidence="3">The sequence shown here is derived from an EMBL/GenBank/DDBJ whole genome shotgun (WGS) entry which is preliminary data.</text>
</comment>
<dbReference type="InterPro" id="IPR042001">
    <property type="entry name" value="Sortase_F"/>
</dbReference>
<dbReference type="Proteomes" id="UP001596174">
    <property type="component" value="Unassembled WGS sequence"/>
</dbReference>
<evidence type="ECO:0000313" key="3">
    <source>
        <dbReference type="EMBL" id="MFC5909178.1"/>
    </source>
</evidence>
<name>A0ABW1G417_9ACTN</name>